<proteinExistence type="predicted"/>
<reference evidence="2" key="1">
    <citation type="submission" date="2016-09" db="EMBL/GenBank/DDBJ databases">
        <title>Whole Genome Sequencing of Salmonella enterica subsp. enterica serovar Nottingham.</title>
        <authorList>
            <person name="Zheng J."/>
            <person name="Wang H."/>
        </authorList>
    </citation>
    <scope>NUCLEOTIDE SEQUENCE [LARGE SCALE GENOMIC DNA]</scope>
    <source>
        <strain evidence="2">CFSAN055411</strain>
    </source>
</reference>
<gene>
    <name evidence="2" type="ORF">BH006_23150</name>
</gene>
<accession>A0A3F3IP25</accession>
<comment type="caution">
    <text evidence="2">The sequence shown here is derived from an EMBL/GenBank/DDBJ whole genome shotgun (WGS) entry which is preliminary data.</text>
</comment>
<dbReference type="InterPro" id="IPR025153">
    <property type="entry name" value="Ead_Ea22"/>
</dbReference>
<dbReference type="EMBL" id="MJEL01000018">
    <property type="protein sequence ID" value="OEH97063.1"/>
    <property type="molecule type" value="Genomic_DNA"/>
</dbReference>
<dbReference type="Proteomes" id="UP000852880">
    <property type="component" value="Unassembled WGS sequence"/>
</dbReference>
<dbReference type="AlphaFoldDB" id="A0A3F3IP25"/>
<name>A0A3F3IP25_SALER</name>
<keyword evidence="1" id="KW-0175">Coiled coil</keyword>
<sequence length="159" mass="17661">MTIDKQALREAAEKVNSGEWSYEEFNRLDLPGSAHIRINGRDAIYCLKKPVGGVEQSRAVTAFIAAFNPKVALALLDENLQLQREKDAIEAVALALRDDMRDAREKLEAAEHRIAEHRKVLNSIAAVARRYLPDYDEHPEIQAADELLESAAGIGVKGE</sequence>
<feature type="coiled-coil region" evidence="1">
    <location>
        <begin position="86"/>
        <end position="120"/>
    </location>
</feature>
<evidence type="ECO:0008006" key="3">
    <source>
        <dbReference type="Google" id="ProtNLM"/>
    </source>
</evidence>
<evidence type="ECO:0000256" key="1">
    <source>
        <dbReference type="SAM" id="Coils"/>
    </source>
</evidence>
<dbReference type="RefSeq" id="WP_069721525.1">
    <property type="nucleotide sequence ID" value="NZ_MJEL01000018.1"/>
</dbReference>
<dbReference type="Pfam" id="PF13935">
    <property type="entry name" value="Ead_Ea22"/>
    <property type="match status" value="1"/>
</dbReference>
<protein>
    <recommendedName>
        <fullName evidence="3">Ead/Ea22-like family protein</fullName>
    </recommendedName>
</protein>
<evidence type="ECO:0000313" key="2">
    <source>
        <dbReference type="EMBL" id="OEH97063.1"/>
    </source>
</evidence>
<organism evidence="2">
    <name type="scientific">Salmonella enterica</name>
    <name type="common">Salmonella choleraesuis</name>
    <dbReference type="NCBI Taxonomy" id="28901"/>
    <lineage>
        <taxon>Bacteria</taxon>
        <taxon>Pseudomonadati</taxon>
        <taxon>Pseudomonadota</taxon>
        <taxon>Gammaproteobacteria</taxon>
        <taxon>Enterobacterales</taxon>
        <taxon>Enterobacteriaceae</taxon>
        <taxon>Salmonella</taxon>
    </lineage>
</organism>